<protein>
    <recommendedName>
        <fullName evidence="1">Siphovirus-type tail component C-terminal domain-containing protein</fullName>
    </recommendedName>
</protein>
<gene>
    <name evidence="2" type="ORF">J2T19_000222</name>
</gene>
<name>A0ABT9W6N4_9BACL</name>
<keyword evidence="3" id="KW-1185">Reference proteome</keyword>
<reference evidence="2 3" key="1">
    <citation type="submission" date="2023-07" db="EMBL/GenBank/DDBJ databases">
        <title>Sorghum-associated microbial communities from plants grown in Nebraska, USA.</title>
        <authorList>
            <person name="Schachtman D."/>
        </authorList>
    </citation>
    <scope>NUCLEOTIDE SEQUENCE [LARGE SCALE GENOMIC DNA]</scope>
    <source>
        <strain evidence="2 3">DS1314</strain>
    </source>
</reference>
<evidence type="ECO:0000313" key="3">
    <source>
        <dbReference type="Proteomes" id="UP001233836"/>
    </source>
</evidence>
<comment type="caution">
    <text evidence="2">The sequence shown here is derived from an EMBL/GenBank/DDBJ whole genome shotgun (WGS) entry which is preliminary data.</text>
</comment>
<accession>A0ABT9W6N4</accession>
<evidence type="ECO:0000313" key="2">
    <source>
        <dbReference type="EMBL" id="MDQ0168785.1"/>
    </source>
</evidence>
<dbReference type="InterPro" id="IPR054738">
    <property type="entry name" value="Siphovirus-type_tail_C"/>
</dbReference>
<feature type="domain" description="Siphovirus-type tail component C-terminal" evidence="1">
    <location>
        <begin position="87"/>
        <end position="167"/>
    </location>
</feature>
<dbReference type="RefSeq" id="WP_307212113.1">
    <property type="nucleotide sequence ID" value="NZ_JAUSTI010000001.1"/>
</dbReference>
<organism evidence="2 3">
    <name type="scientific">Paenibacillus tundrae</name>
    <dbReference type="NCBI Taxonomy" id="528187"/>
    <lineage>
        <taxon>Bacteria</taxon>
        <taxon>Bacillati</taxon>
        <taxon>Bacillota</taxon>
        <taxon>Bacilli</taxon>
        <taxon>Bacillales</taxon>
        <taxon>Paenibacillaceae</taxon>
        <taxon>Paenibacillus</taxon>
    </lineage>
</organism>
<proteinExistence type="predicted"/>
<dbReference type="Pfam" id="PF22768">
    <property type="entry name" value="SPP1_Dit"/>
    <property type="match status" value="1"/>
</dbReference>
<dbReference type="Proteomes" id="UP001233836">
    <property type="component" value="Unassembled WGS sequence"/>
</dbReference>
<evidence type="ECO:0000259" key="1">
    <source>
        <dbReference type="Pfam" id="PF22768"/>
    </source>
</evidence>
<dbReference type="Gene3D" id="2.60.120.860">
    <property type="match status" value="1"/>
</dbReference>
<sequence>MFNRAPFNRSPFNRTLSFEALFTVAIESATDLSTRISVDFPVTVTFGSATDLTSAWLRELAMTAHITTATEMLAQLVRERLFGAKINTATDFVVTVTHAHINEIGLTGTFRPGDVIVIDTKRQTITINGENALHLMTGDFFDLVYGANKLTYSDSETARNVRTRVTHRDKFLY</sequence>
<dbReference type="EMBL" id="JAUSTI010000001">
    <property type="protein sequence ID" value="MDQ0168785.1"/>
    <property type="molecule type" value="Genomic_DNA"/>
</dbReference>